<evidence type="ECO:0000313" key="1">
    <source>
        <dbReference type="EMBL" id="CEK75332.1"/>
    </source>
</evidence>
<dbReference type="AlphaFoldDB" id="A0A0B7A3W7"/>
<protein>
    <submittedName>
        <fullName evidence="1">Uncharacterized protein</fullName>
    </submittedName>
</protein>
<gene>
    <name evidence="1" type="primary">ORF95005</name>
</gene>
<organism evidence="1">
    <name type="scientific">Arion vulgaris</name>
    <dbReference type="NCBI Taxonomy" id="1028688"/>
    <lineage>
        <taxon>Eukaryota</taxon>
        <taxon>Metazoa</taxon>
        <taxon>Spiralia</taxon>
        <taxon>Lophotrochozoa</taxon>
        <taxon>Mollusca</taxon>
        <taxon>Gastropoda</taxon>
        <taxon>Heterobranchia</taxon>
        <taxon>Euthyneura</taxon>
        <taxon>Panpulmonata</taxon>
        <taxon>Eupulmonata</taxon>
        <taxon>Stylommatophora</taxon>
        <taxon>Helicina</taxon>
        <taxon>Arionoidea</taxon>
        <taxon>Arionidae</taxon>
        <taxon>Arion</taxon>
    </lineage>
</organism>
<proteinExistence type="predicted"/>
<name>A0A0B7A3W7_9EUPU</name>
<dbReference type="EMBL" id="HACG01028467">
    <property type="protein sequence ID" value="CEK75332.1"/>
    <property type="molecule type" value="Transcribed_RNA"/>
</dbReference>
<reference evidence="1" key="1">
    <citation type="submission" date="2014-12" db="EMBL/GenBank/DDBJ databases">
        <title>Insight into the proteome of Arion vulgaris.</title>
        <authorList>
            <person name="Aradska J."/>
            <person name="Bulat T."/>
            <person name="Smidak R."/>
            <person name="Sarate P."/>
            <person name="Gangsoo J."/>
            <person name="Sialana F."/>
            <person name="Bilban M."/>
            <person name="Lubec G."/>
        </authorList>
    </citation>
    <scope>NUCLEOTIDE SEQUENCE</scope>
    <source>
        <tissue evidence="1">Skin</tissue>
    </source>
</reference>
<sequence>MDKSQDKMLQKQVTGLSSQVNEVAPNLDSFKTKLTKSSWQLNLHRSTVTAARG</sequence>
<accession>A0A0B7A3W7</accession>